<dbReference type="GO" id="GO:0006302">
    <property type="term" value="P:double-strand break repair"/>
    <property type="evidence" value="ECO:0007669"/>
    <property type="project" value="UniProtKB-UniRule"/>
</dbReference>
<dbReference type="GO" id="GO:0030896">
    <property type="term" value="C:checkpoint clamp complex"/>
    <property type="evidence" value="ECO:0007669"/>
    <property type="project" value="UniProtKB-UniRule"/>
</dbReference>
<dbReference type="InterPro" id="IPR003021">
    <property type="entry name" value="Rad1_Rec1_Rad17"/>
</dbReference>
<dbReference type="PIRSF" id="PIRSF011769">
    <property type="entry name" value="Cell_cycle_RAD17"/>
    <property type="match status" value="1"/>
</dbReference>
<comment type="similarity">
    <text evidence="2 6">Belongs to the rad1 family.</text>
</comment>
<sequence length="395" mass="44142">MKVTSKSSKFSASTVHLEHITTALNCVTPFGGKAFILTYIDADGLSFIGTYNRVVRIQLFLSKELFISYTYENDSSDHTKFCVRINQVLDSVNVANRNIDDIVECTLSHNGEGSPFVLIFEDSYISERVTHETFLANEMDNTGFDLDRDRIRFECMIKGDILHTALKDLKEIGGQDECYLYAELREGGQNIFAIISKSKLGLSKIVLPSAKTILEKLEVFDEDFTTLCYGKPVIALFDFNLFDKLRMSIKISSKVLLRLDAHGVLNVNVLSLTEDILLSSNKSKATSSNSRLQLPKDYPGIVIELSLMEKEITDENSMRDVEIFMETNELGEPIKPVIYKKKIVGSISSAPTNAAISRELGKLNGTANAQDAEIEGEHAIQEEAPFMSNGLPRFF</sequence>
<comment type="subcellular location">
    <subcellularLocation>
        <location evidence="1 6">Nucleus</location>
    </subcellularLocation>
</comment>
<evidence type="ECO:0000256" key="1">
    <source>
        <dbReference type="ARBA" id="ARBA00004123"/>
    </source>
</evidence>
<organism evidence="7 8">
    <name type="scientific">Zygotorulaspora mrakii</name>
    <name type="common">Zygosaccharomyces mrakii</name>
    <dbReference type="NCBI Taxonomy" id="42260"/>
    <lineage>
        <taxon>Eukaryota</taxon>
        <taxon>Fungi</taxon>
        <taxon>Dikarya</taxon>
        <taxon>Ascomycota</taxon>
        <taxon>Saccharomycotina</taxon>
        <taxon>Saccharomycetes</taxon>
        <taxon>Saccharomycetales</taxon>
        <taxon>Saccharomycetaceae</taxon>
        <taxon>Zygotorulaspora</taxon>
    </lineage>
</organism>
<protein>
    <recommendedName>
        <fullName evidence="6">DNA damage checkpoint control protein RAD17</fullName>
    </recommendedName>
</protein>
<evidence type="ECO:0000256" key="3">
    <source>
        <dbReference type="ARBA" id="ARBA00022763"/>
    </source>
</evidence>
<comment type="function">
    <text evidence="6">Component of the checkpoint clamp complex involved in the surveillance mechanism that allows the DNA repair pathways to act to restore the integrity of the DNA prior to DNA synthesis or separation of the replicated chromosomes.</text>
</comment>
<dbReference type="InterPro" id="IPR016587">
    <property type="entry name" value="Rad17"/>
</dbReference>
<gene>
    <name evidence="7" type="ORF">HG535_0E02190</name>
</gene>
<dbReference type="GO" id="GO:0007131">
    <property type="term" value="P:reciprocal meiotic recombination"/>
    <property type="evidence" value="ECO:0007669"/>
    <property type="project" value="InterPro"/>
</dbReference>
<dbReference type="EMBL" id="CP058608">
    <property type="protein sequence ID" value="QLG73135.1"/>
    <property type="molecule type" value="Genomic_DNA"/>
</dbReference>
<dbReference type="PANTHER" id="PTHR10870:SF0">
    <property type="entry name" value="CELL CYCLE CHECKPOINT PROTEIN RAD1"/>
    <property type="match status" value="1"/>
</dbReference>
<dbReference type="AlphaFoldDB" id="A0A7H9B389"/>
<accession>A0A7H9B389</accession>
<dbReference type="GeneID" id="59236877"/>
<proteinExistence type="inferred from homology"/>
<dbReference type="Pfam" id="PF02144">
    <property type="entry name" value="Rad1"/>
    <property type="match status" value="1"/>
</dbReference>
<evidence type="ECO:0000256" key="4">
    <source>
        <dbReference type="ARBA" id="ARBA00023204"/>
    </source>
</evidence>
<keyword evidence="5 6" id="KW-0539">Nucleus</keyword>
<dbReference type="Proteomes" id="UP000509704">
    <property type="component" value="Chromosome 5"/>
</dbReference>
<dbReference type="GO" id="GO:0003684">
    <property type="term" value="F:damaged DNA binding"/>
    <property type="evidence" value="ECO:0007669"/>
    <property type="project" value="UniProtKB-UniRule"/>
</dbReference>
<keyword evidence="6" id="KW-0238">DNA-binding</keyword>
<evidence type="ECO:0000313" key="7">
    <source>
        <dbReference type="EMBL" id="QLG73135.1"/>
    </source>
</evidence>
<keyword evidence="8" id="KW-1185">Reference proteome</keyword>
<dbReference type="OrthoDB" id="337581at2759"/>
<keyword evidence="6" id="KW-0378">Hydrolase</keyword>
<name>A0A7H9B389_ZYGMR</name>
<keyword evidence="4 6" id="KW-0234">DNA repair</keyword>
<evidence type="ECO:0000256" key="6">
    <source>
        <dbReference type="PIRNR" id="PIRNR011769"/>
    </source>
</evidence>
<dbReference type="GO" id="GO:0003690">
    <property type="term" value="F:double-stranded DNA binding"/>
    <property type="evidence" value="ECO:0007669"/>
    <property type="project" value="InterPro"/>
</dbReference>
<dbReference type="KEGG" id="zmk:HG535_0E02190"/>
<evidence type="ECO:0000256" key="2">
    <source>
        <dbReference type="ARBA" id="ARBA00010991"/>
    </source>
</evidence>
<dbReference type="GO" id="GO:0000077">
    <property type="term" value="P:DNA damage checkpoint signaling"/>
    <property type="evidence" value="ECO:0007669"/>
    <property type="project" value="UniProtKB-UniRule"/>
</dbReference>
<dbReference type="PRINTS" id="PR01245">
    <property type="entry name" value="RAD1REC1"/>
</dbReference>
<dbReference type="Gene3D" id="3.70.10.10">
    <property type="match status" value="1"/>
</dbReference>
<evidence type="ECO:0000256" key="5">
    <source>
        <dbReference type="ARBA" id="ARBA00023242"/>
    </source>
</evidence>
<dbReference type="PANTHER" id="PTHR10870">
    <property type="entry name" value="CELL CYCLE CHECKPOINT PROTEIN RAD1"/>
    <property type="match status" value="1"/>
</dbReference>
<dbReference type="GO" id="GO:0016787">
    <property type="term" value="F:hydrolase activity"/>
    <property type="evidence" value="ECO:0007669"/>
    <property type="project" value="UniProtKB-KW"/>
</dbReference>
<reference evidence="7 8" key="1">
    <citation type="submission" date="2020-07" db="EMBL/GenBank/DDBJ databases">
        <title>The yeast mating-type switching endonuclease HO is a domesticated member of an unorthodox homing genetic element family.</title>
        <authorList>
            <person name="Coughlan A.Y."/>
            <person name="Lombardi L."/>
            <person name="Braun-Galleani S."/>
            <person name="Martos A.R."/>
            <person name="Galeote V."/>
            <person name="Bigey F."/>
            <person name="Dequin S."/>
            <person name="Byrne K.P."/>
            <person name="Wolfe K.H."/>
        </authorList>
    </citation>
    <scope>NUCLEOTIDE SEQUENCE [LARGE SCALE GENOMIC DNA]</scope>
    <source>
        <strain evidence="7 8">NRRL Y-6702</strain>
    </source>
</reference>
<dbReference type="GO" id="GO:0004518">
    <property type="term" value="F:nuclease activity"/>
    <property type="evidence" value="ECO:0007669"/>
    <property type="project" value="UniProtKB-KW"/>
</dbReference>
<keyword evidence="6" id="KW-0540">Nuclease</keyword>
<keyword evidence="3 6" id="KW-0227">DNA damage</keyword>
<dbReference type="RefSeq" id="XP_037144862.1">
    <property type="nucleotide sequence ID" value="XM_037288967.1"/>
</dbReference>
<evidence type="ECO:0000313" key="8">
    <source>
        <dbReference type="Proteomes" id="UP000509704"/>
    </source>
</evidence>